<evidence type="ECO:0000259" key="2">
    <source>
        <dbReference type="Pfam" id="PF00582"/>
    </source>
</evidence>
<dbReference type="GeneID" id="57365092"/>
<sequence>MSSTRELNPRRFSQILVGVDDSPDAQLAFRFAMNRAKQDDAELDLVTVIEENDINIYQALDKNFITQKRAELEKHLQDYRKIALEFGIKKVQTYIAEGEAGETIVKNVIPRVNPDLLVIGSSSKTGMAKYFGSQASYMAKHAPISVLVVR</sequence>
<dbReference type="Pfam" id="PF00582">
    <property type="entry name" value="Usp"/>
    <property type="match status" value="1"/>
</dbReference>
<reference evidence="3" key="1">
    <citation type="journal article" date="2023" name="PeerJ">
        <title>Selection and evaluation of lactic acid bacteria from chicken feces in Thailand as potential probiotics.</title>
        <authorList>
            <person name="Khurajog B."/>
            <person name="Disastra Y."/>
            <person name="Lawwyne L.D."/>
            <person name="Sirichokchatchawan W."/>
            <person name="Niyomtham W."/>
            <person name="Yindee J."/>
            <person name="Hampson D.J."/>
            <person name="Prapasarakul N."/>
        </authorList>
    </citation>
    <scope>NUCLEOTIDE SEQUENCE</scope>
    <source>
        <strain evidence="3">BF9</strain>
    </source>
</reference>
<dbReference type="InterPro" id="IPR014729">
    <property type="entry name" value="Rossmann-like_a/b/a_fold"/>
</dbReference>
<evidence type="ECO:0000256" key="1">
    <source>
        <dbReference type="ARBA" id="ARBA00008791"/>
    </source>
</evidence>
<gene>
    <name evidence="3" type="ORF">R0G89_06375</name>
</gene>
<reference evidence="3" key="2">
    <citation type="submission" date="2023-10" db="EMBL/GenBank/DDBJ databases">
        <authorList>
            <person name="Khurajog B."/>
        </authorList>
    </citation>
    <scope>NUCLEOTIDE SEQUENCE</scope>
    <source>
        <strain evidence="3">BF9</strain>
    </source>
</reference>
<dbReference type="EMBL" id="JAWJAV010000003">
    <property type="protein sequence ID" value="MDV2621358.1"/>
    <property type="molecule type" value="Genomic_DNA"/>
</dbReference>
<proteinExistence type="inferred from homology"/>
<feature type="domain" description="UspA" evidence="2">
    <location>
        <begin position="13"/>
        <end position="150"/>
    </location>
</feature>
<dbReference type="Proteomes" id="UP001280897">
    <property type="component" value="Unassembled WGS sequence"/>
</dbReference>
<dbReference type="SUPFAM" id="SSF52402">
    <property type="entry name" value="Adenine nucleotide alpha hydrolases-like"/>
    <property type="match status" value="1"/>
</dbReference>
<dbReference type="KEGG" id="paci:A4V11_07940"/>
<dbReference type="RefSeq" id="WP_002830968.1">
    <property type="nucleotide sequence ID" value="NZ_BJMF01000007.1"/>
</dbReference>
<evidence type="ECO:0000313" key="4">
    <source>
        <dbReference type="Proteomes" id="UP001280897"/>
    </source>
</evidence>
<dbReference type="AlphaFoldDB" id="A0AAP3X7P0"/>
<dbReference type="PANTHER" id="PTHR46268">
    <property type="entry name" value="STRESS RESPONSE PROTEIN NHAX"/>
    <property type="match status" value="1"/>
</dbReference>
<accession>A0AAP3X7P0</accession>
<dbReference type="PANTHER" id="PTHR46268:SF6">
    <property type="entry name" value="UNIVERSAL STRESS PROTEIN UP12"/>
    <property type="match status" value="1"/>
</dbReference>
<dbReference type="InterPro" id="IPR006016">
    <property type="entry name" value="UspA"/>
</dbReference>
<protein>
    <submittedName>
        <fullName evidence="3">Universal stress protein</fullName>
    </submittedName>
</protein>
<comment type="caution">
    <text evidence="3">The sequence shown here is derived from an EMBL/GenBank/DDBJ whole genome shotgun (WGS) entry which is preliminary data.</text>
</comment>
<comment type="similarity">
    <text evidence="1">Belongs to the universal stress protein A family.</text>
</comment>
<organism evidence="3 4">
    <name type="scientific">Pediococcus acidilactici</name>
    <dbReference type="NCBI Taxonomy" id="1254"/>
    <lineage>
        <taxon>Bacteria</taxon>
        <taxon>Bacillati</taxon>
        <taxon>Bacillota</taxon>
        <taxon>Bacilli</taxon>
        <taxon>Lactobacillales</taxon>
        <taxon>Lactobacillaceae</taxon>
        <taxon>Pediococcus</taxon>
        <taxon>Pediococcus acidilactici group</taxon>
    </lineage>
</organism>
<name>A0AAP3X7P0_PEDAC</name>
<dbReference type="Gene3D" id="3.40.50.620">
    <property type="entry name" value="HUPs"/>
    <property type="match status" value="1"/>
</dbReference>
<dbReference type="InterPro" id="IPR006015">
    <property type="entry name" value="Universal_stress_UspA"/>
</dbReference>
<dbReference type="CDD" id="cd00293">
    <property type="entry name" value="USP-like"/>
    <property type="match status" value="1"/>
</dbReference>
<evidence type="ECO:0000313" key="3">
    <source>
        <dbReference type="EMBL" id="MDV2621358.1"/>
    </source>
</evidence>
<dbReference type="PRINTS" id="PR01438">
    <property type="entry name" value="UNVRSLSTRESS"/>
</dbReference>